<dbReference type="Gene3D" id="3.80.10.10">
    <property type="entry name" value="Ribonuclease Inhibitor"/>
    <property type="match status" value="3"/>
</dbReference>
<protein>
    <recommendedName>
        <fullName evidence="5">Protein phosphatase 1 regulatory subunit 7</fullName>
    </recommendedName>
</protein>
<dbReference type="InterPro" id="IPR001611">
    <property type="entry name" value="Leu-rich_rpt"/>
</dbReference>
<accession>A0A3P7NFT2</accession>
<organism evidence="3 4">
    <name type="scientific">Gongylonema pulchrum</name>
    <dbReference type="NCBI Taxonomy" id="637853"/>
    <lineage>
        <taxon>Eukaryota</taxon>
        <taxon>Metazoa</taxon>
        <taxon>Ecdysozoa</taxon>
        <taxon>Nematoda</taxon>
        <taxon>Chromadorea</taxon>
        <taxon>Rhabditida</taxon>
        <taxon>Spirurina</taxon>
        <taxon>Spiruromorpha</taxon>
        <taxon>Spiruroidea</taxon>
        <taxon>Gongylonematidae</taxon>
        <taxon>Gongylonema</taxon>
    </lineage>
</organism>
<dbReference type="PROSITE" id="PS51450">
    <property type="entry name" value="LRR"/>
    <property type="match status" value="6"/>
</dbReference>
<gene>
    <name evidence="3" type="ORF">GPUH_LOCUS19750</name>
</gene>
<keyword evidence="4" id="KW-1185">Reference proteome</keyword>
<evidence type="ECO:0000256" key="1">
    <source>
        <dbReference type="ARBA" id="ARBA00022614"/>
    </source>
</evidence>
<dbReference type="InterPro" id="IPR003591">
    <property type="entry name" value="Leu-rich_rpt_typical-subtyp"/>
</dbReference>
<dbReference type="InterPro" id="IPR025875">
    <property type="entry name" value="Leu-rich_rpt_4"/>
</dbReference>
<dbReference type="SUPFAM" id="SSF52058">
    <property type="entry name" value="L domain-like"/>
    <property type="match status" value="1"/>
</dbReference>
<proteinExistence type="predicted"/>
<dbReference type="InterPro" id="IPR032675">
    <property type="entry name" value="LRR_dom_sf"/>
</dbReference>
<evidence type="ECO:0000256" key="2">
    <source>
        <dbReference type="ARBA" id="ARBA00022737"/>
    </source>
</evidence>
<reference evidence="3 4" key="1">
    <citation type="submission" date="2018-11" db="EMBL/GenBank/DDBJ databases">
        <authorList>
            <consortium name="Pathogen Informatics"/>
        </authorList>
    </citation>
    <scope>NUCLEOTIDE SEQUENCE [LARGE SCALE GENOMIC DNA]</scope>
</reference>
<dbReference type="PANTHER" id="PTHR46652:SF3">
    <property type="entry name" value="LEUCINE-RICH REPEAT-CONTAINING PROTEIN 9"/>
    <property type="match status" value="1"/>
</dbReference>
<keyword evidence="1" id="KW-0433">Leucine-rich repeat</keyword>
<dbReference type="PRINTS" id="PR00019">
    <property type="entry name" value="LEURICHRPT"/>
</dbReference>
<evidence type="ECO:0008006" key="5">
    <source>
        <dbReference type="Google" id="ProtNLM"/>
    </source>
</evidence>
<dbReference type="EMBL" id="UYRT01089068">
    <property type="protein sequence ID" value="VDN34488.1"/>
    <property type="molecule type" value="Genomic_DNA"/>
</dbReference>
<dbReference type="AlphaFoldDB" id="A0A3P7NFT2"/>
<dbReference type="Pfam" id="PF12799">
    <property type="entry name" value="LRR_4"/>
    <property type="match status" value="2"/>
</dbReference>
<dbReference type="InterPro" id="IPR050836">
    <property type="entry name" value="SDS22/Internalin_LRR"/>
</dbReference>
<evidence type="ECO:0000313" key="4">
    <source>
        <dbReference type="Proteomes" id="UP000271098"/>
    </source>
</evidence>
<dbReference type="PANTHER" id="PTHR46652">
    <property type="entry name" value="LEUCINE-RICH REPEAT AND IQ DOMAIN-CONTAINING PROTEIN 1-RELATED"/>
    <property type="match status" value="1"/>
</dbReference>
<name>A0A3P7NFT2_9BILA</name>
<dbReference type="OrthoDB" id="7451790at2759"/>
<dbReference type="SMART" id="SM00369">
    <property type="entry name" value="LRR_TYP"/>
    <property type="match status" value="5"/>
</dbReference>
<sequence length="282" mass="32587">MLYSNFFQTIDFTQCRVDTIPDFSRFTQLKEIGLRQNLLTSINPRITVVGLIRLDLYDNQIEVISNLDELVNLEYLDMSYNRIKKIEGLSGLVISNLDELVNLEYLDMSYNRIKKIEGLSGLVNLRRLYLVHNKIDEIAGLESLTKLELLELGDNRIKASIQFCFSIRFHLAIQGQSCCSFPFQLENIGHLIDLRELYIGKNKIRKLENLENLKKLTVLSVPKKLTIIDAGNNKITNLDGLNHLEELTDLWVHLQLFLHIFQKLPLTFKSSISTIWVGILCF</sequence>
<dbReference type="Proteomes" id="UP000271098">
    <property type="component" value="Unassembled WGS sequence"/>
</dbReference>
<keyword evidence="2" id="KW-0677">Repeat</keyword>
<evidence type="ECO:0000313" key="3">
    <source>
        <dbReference type="EMBL" id="VDN34488.1"/>
    </source>
</evidence>
<dbReference type="SMART" id="SM00365">
    <property type="entry name" value="LRR_SD22"/>
    <property type="match status" value="7"/>
</dbReference>